<evidence type="ECO:0000256" key="1">
    <source>
        <dbReference type="SAM" id="Coils"/>
    </source>
</evidence>
<gene>
    <name evidence="3" type="ORF">Bhyg_00562</name>
</gene>
<dbReference type="Proteomes" id="UP001151699">
    <property type="component" value="Chromosome A"/>
</dbReference>
<dbReference type="OrthoDB" id="6158299at2759"/>
<evidence type="ECO:0000313" key="4">
    <source>
        <dbReference type="Proteomes" id="UP001151699"/>
    </source>
</evidence>
<sequence>VTPLLQTFKESNQMMTMENETLREKLHNAEQSLSLHVKKCENLIIFFTNQIQTLTDDLEQEKSWRTNQLTKIVKALMTFESKLRNDQKLILNQLCAKDSEINKLASELVILNERCGLNRKINVNEAAQYCLSCRKQYYRSEMVNASTQSKRNQNGDSTSAVLRRHDGKEHHGNGRQRGKPSPEASSFFHPK</sequence>
<feature type="region of interest" description="Disordered" evidence="2">
    <location>
        <begin position="144"/>
        <end position="191"/>
    </location>
</feature>
<proteinExistence type="predicted"/>
<name>A0A9Q0N8N4_9DIPT</name>
<feature type="coiled-coil region" evidence="1">
    <location>
        <begin position="12"/>
        <end position="39"/>
    </location>
</feature>
<reference evidence="3" key="1">
    <citation type="submission" date="2022-07" db="EMBL/GenBank/DDBJ databases">
        <authorList>
            <person name="Trinca V."/>
            <person name="Uliana J.V.C."/>
            <person name="Torres T.T."/>
            <person name="Ward R.J."/>
            <person name="Monesi N."/>
        </authorList>
    </citation>
    <scope>NUCLEOTIDE SEQUENCE</scope>
    <source>
        <strain evidence="3">HSMRA1968</strain>
        <tissue evidence="3">Whole embryos</tissue>
    </source>
</reference>
<protein>
    <submittedName>
        <fullName evidence="3">Uncharacterized protein</fullName>
    </submittedName>
</protein>
<evidence type="ECO:0000256" key="2">
    <source>
        <dbReference type="SAM" id="MobiDB-lite"/>
    </source>
</evidence>
<feature type="non-terminal residue" evidence="3">
    <location>
        <position position="191"/>
    </location>
</feature>
<keyword evidence="4" id="KW-1185">Reference proteome</keyword>
<keyword evidence="1" id="KW-0175">Coiled coil</keyword>
<feature type="compositionally biased region" description="Basic and acidic residues" evidence="2">
    <location>
        <begin position="163"/>
        <end position="172"/>
    </location>
</feature>
<accession>A0A9Q0N8N4</accession>
<organism evidence="3 4">
    <name type="scientific">Pseudolycoriella hygida</name>
    <dbReference type="NCBI Taxonomy" id="35572"/>
    <lineage>
        <taxon>Eukaryota</taxon>
        <taxon>Metazoa</taxon>
        <taxon>Ecdysozoa</taxon>
        <taxon>Arthropoda</taxon>
        <taxon>Hexapoda</taxon>
        <taxon>Insecta</taxon>
        <taxon>Pterygota</taxon>
        <taxon>Neoptera</taxon>
        <taxon>Endopterygota</taxon>
        <taxon>Diptera</taxon>
        <taxon>Nematocera</taxon>
        <taxon>Sciaroidea</taxon>
        <taxon>Sciaridae</taxon>
        <taxon>Pseudolycoriella</taxon>
    </lineage>
</organism>
<comment type="caution">
    <text evidence="3">The sequence shown here is derived from an EMBL/GenBank/DDBJ whole genome shotgun (WGS) entry which is preliminary data.</text>
</comment>
<feature type="compositionally biased region" description="Polar residues" evidence="2">
    <location>
        <begin position="144"/>
        <end position="160"/>
    </location>
</feature>
<dbReference type="EMBL" id="WJQU01000001">
    <property type="protein sequence ID" value="KAJ6645357.1"/>
    <property type="molecule type" value="Genomic_DNA"/>
</dbReference>
<dbReference type="AlphaFoldDB" id="A0A9Q0N8N4"/>
<evidence type="ECO:0000313" key="3">
    <source>
        <dbReference type="EMBL" id="KAJ6645357.1"/>
    </source>
</evidence>